<reference evidence="6" key="1">
    <citation type="journal article" date="2021" name="Open Biol.">
        <title>Shared evolutionary footprints suggest mitochondrial oxidative damage underlies multiple complex I losses in fungi.</title>
        <authorList>
            <person name="Schikora-Tamarit M.A."/>
            <person name="Marcet-Houben M."/>
            <person name="Nosek J."/>
            <person name="Gabaldon T."/>
        </authorList>
    </citation>
    <scope>NUCLEOTIDE SEQUENCE</scope>
    <source>
        <strain evidence="6">CBS6341</strain>
    </source>
</reference>
<feature type="region of interest" description="Disordered" evidence="4">
    <location>
        <begin position="294"/>
        <end position="332"/>
    </location>
</feature>
<feature type="domain" description="Zinc finger PHD-type" evidence="5">
    <location>
        <begin position="402"/>
        <end position="455"/>
    </location>
</feature>
<evidence type="ECO:0000256" key="1">
    <source>
        <dbReference type="ARBA" id="ARBA00022723"/>
    </source>
</evidence>
<evidence type="ECO:0000256" key="3">
    <source>
        <dbReference type="ARBA" id="ARBA00022833"/>
    </source>
</evidence>
<dbReference type="Proteomes" id="UP000769528">
    <property type="component" value="Unassembled WGS sequence"/>
</dbReference>
<dbReference type="OrthoDB" id="303107at2759"/>
<dbReference type="InterPro" id="IPR011011">
    <property type="entry name" value="Znf_FYVE_PHD"/>
</dbReference>
<comment type="caution">
    <text evidence="6">The sequence shown here is derived from an EMBL/GenBank/DDBJ whole genome shotgun (WGS) entry which is preliminary data.</text>
</comment>
<dbReference type="SUPFAM" id="SSF57903">
    <property type="entry name" value="FYVE/PHD zinc finger"/>
    <property type="match status" value="1"/>
</dbReference>
<feature type="compositionally biased region" description="Basic and acidic residues" evidence="4">
    <location>
        <begin position="309"/>
        <end position="332"/>
    </location>
</feature>
<dbReference type="SMART" id="SM00249">
    <property type="entry name" value="PHD"/>
    <property type="match status" value="1"/>
</dbReference>
<sequence>MSRSKQSTPSANEDHPAHKLTFVDDEIKQQLLKTPFKLLIEDENYQAQLKELRNSWKYAFVLQWLFFFRGTIKLINEPVTVDLIEEELVGLTEENLLVRIPVGLAVALIGSKVTIDDFSYRVRYLLGGSSTLLGTDDEPIEYSSLSLVDKFSLLYELILKVQETDNFRKQVERYENESELRFDSIFQKNSEESYFLLSDNRIYLQTLTQWPKIKIPKKYKYAKLTKPEEDLANIEPKLDWKVVAIGIYEIHDFLESIKSNKLMKPLFKNIKDHINDLANEDLQTRKKIIKRKREQQLHQLVSSRKRSSRLQEKEEQTKAEKERLAAEAKEERERQLKLRKQKKLKHKLNYIKKDIEEKLRRNQTSNSRTRNSTTSYIKDNINGQTKSNKDIIELEENKWLFDCVCGIKEKDYDDGTKLICCERCGRWQHLKCQDRDTQQELIRDAEEPFVCQYCKADLEVEVLAKLEQEATAKEKELEERARQRELARLQKEKEIREIEELEKLRKEELEREREKRINERREGSAFSNSEVKPELTILDASHNPLPSLATFQIQPSNPEENGNIAVAIPEESNPLKPTVPQQQETSNESISQNHQSTSSKIPPDQTSLSTSTQS</sequence>
<dbReference type="InterPro" id="IPR013083">
    <property type="entry name" value="Znf_RING/FYVE/PHD"/>
</dbReference>
<keyword evidence="7" id="KW-1185">Reference proteome</keyword>
<feature type="compositionally biased region" description="Basic and acidic residues" evidence="4">
    <location>
        <begin position="508"/>
        <end position="523"/>
    </location>
</feature>
<evidence type="ECO:0000313" key="6">
    <source>
        <dbReference type="EMBL" id="KAH3672015.1"/>
    </source>
</evidence>
<proteinExistence type="predicted"/>
<dbReference type="GO" id="GO:0008270">
    <property type="term" value="F:zinc ion binding"/>
    <property type="evidence" value="ECO:0007669"/>
    <property type="project" value="UniProtKB-KW"/>
</dbReference>
<evidence type="ECO:0000259" key="5">
    <source>
        <dbReference type="SMART" id="SM00249"/>
    </source>
</evidence>
<reference evidence="6" key="2">
    <citation type="submission" date="2021-01" db="EMBL/GenBank/DDBJ databases">
        <authorList>
            <person name="Schikora-Tamarit M.A."/>
        </authorList>
    </citation>
    <scope>NUCLEOTIDE SEQUENCE</scope>
    <source>
        <strain evidence="6">CBS6341</strain>
    </source>
</reference>
<feature type="compositionally biased region" description="Polar residues" evidence="4">
    <location>
        <begin position="579"/>
        <end position="614"/>
    </location>
</feature>
<accession>A0A9P8PI16</accession>
<organism evidence="6 7">
    <name type="scientific">Wickerhamomyces mucosus</name>
    <dbReference type="NCBI Taxonomy" id="1378264"/>
    <lineage>
        <taxon>Eukaryota</taxon>
        <taxon>Fungi</taxon>
        <taxon>Dikarya</taxon>
        <taxon>Ascomycota</taxon>
        <taxon>Saccharomycotina</taxon>
        <taxon>Saccharomycetes</taxon>
        <taxon>Phaffomycetales</taxon>
        <taxon>Wickerhamomycetaceae</taxon>
        <taxon>Wickerhamomyces</taxon>
    </lineage>
</organism>
<evidence type="ECO:0000256" key="4">
    <source>
        <dbReference type="SAM" id="MobiDB-lite"/>
    </source>
</evidence>
<dbReference type="Gene3D" id="3.30.40.10">
    <property type="entry name" value="Zinc/RING finger domain, C3HC4 (zinc finger)"/>
    <property type="match status" value="1"/>
</dbReference>
<evidence type="ECO:0000313" key="7">
    <source>
        <dbReference type="Proteomes" id="UP000769528"/>
    </source>
</evidence>
<name>A0A9P8PI16_9ASCO</name>
<keyword evidence="2" id="KW-0863">Zinc-finger</keyword>
<feature type="compositionally biased region" description="Low complexity" evidence="4">
    <location>
        <begin position="362"/>
        <end position="375"/>
    </location>
</feature>
<evidence type="ECO:0000256" key="2">
    <source>
        <dbReference type="ARBA" id="ARBA00022771"/>
    </source>
</evidence>
<keyword evidence="3" id="KW-0862">Zinc</keyword>
<dbReference type="InterPro" id="IPR019786">
    <property type="entry name" value="Zinc_finger_PHD-type_CS"/>
</dbReference>
<keyword evidence="1" id="KW-0479">Metal-binding</keyword>
<dbReference type="EMBL" id="JAEUBF010001261">
    <property type="protein sequence ID" value="KAH3672015.1"/>
    <property type="molecule type" value="Genomic_DNA"/>
</dbReference>
<dbReference type="InterPro" id="IPR001965">
    <property type="entry name" value="Znf_PHD"/>
</dbReference>
<dbReference type="AlphaFoldDB" id="A0A9P8PI16"/>
<dbReference type="PROSITE" id="PS01359">
    <property type="entry name" value="ZF_PHD_1"/>
    <property type="match status" value="1"/>
</dbReference>
<feature type="region of interest" description="Disordered" evidence="4">
    <location>
        <begin position="508"/>
        <end position="614"/>
    </location>
</feature>
<feature type="compositionally biased region" description="Polar residues" evidence="4">
    <location>
        <begin position="549"/>
        <end position="560"/>
    </location>
</feature>
<gene>
    <name evidence="6" type="ORF">WICMUC_004522</name>
</gene>
<protein>
    <recommendedName>
        <fullName evidence="5">Zinc finger PHD-type domain-containing protein</fullName>
    </recommendedName>
</protein>
<feature type="region of interest" description="Disordered" evidence="4">
    <location>
        <begin position="360"/>
        <end position="381"/>
    </location>
</feature>